<organism evidence="10 11">
    <name type="scientific">Trachymyrmex septentrionalis</name>
    <dbReference type="NCBI Taxonomy" id="34720"/>
    <lineage>
        <taxon>Eukaryota</taxon>
        <taxon>Metazoa</taxon>
        <taxon>Ecdysozoa</taxon>
        <taxon>Arthropoda</taxon>
        <taxon>Hexapoda</taxon>
        <taxon>Insecta</taxon>
        <taxon>Pterygota</taxon>
        <taxon>Neoptera</taxon>
        <taxon>Endopterygota</taxon>
        <taxon>Hymenoptera</taxon>
        <taxon>Apocrita</taxon>
        <taxon>Aculeata</taxon>
        <taxon>Formicoidea</taxon>
        <taxon>Formicidae</taxon>
        <taxon>Myrmicinae</taxon>
        <taxon>Trachymyrmex</taxon>
    </lineage>
</organism>
<keyword evidence="3" id="KW-0677">Repeat</keyword>
<keyword evidence="11" id="KW-1185">Reference proteome</keyword>
<evidence type="ECO:0000256" key="1">
    <source>
        <dbReference type="ARBA" id="ARBA00022536"/>
    </source>
</evidence>
<dbReference type="FunFam" id="2.10.25.10:FF:000240">
    <property type="entry name" value="Vitamin K-dependent protein S"/>
    <property type="match status" value="1"/>
</dbReference>
<dbReference type="PROSITE" id="PS01187">
    <property type="entry name" value="EGF_CA"/>
    <property type="match status" value="1"/>
</dbReference>
<dbReference type="PANTHER" id="PTHR14949:SF56">
    <property type="entry name" value="EGF-LIKE-DOMAIN, MULTIPLE 7"/>
    <property type="match status" value="1"/>
</dbReference>
<dbReference type="PROSITE" id="PS00010">
    <property type="entry name" value="ASX_HYDROXYL"/>
    <property type="match status" value="1"/>
</dbReference>
<dbReference type="InterPro" id="IPR018097">
    <property type="entry name" value="EGF_Ca-bd_CS"/>
</dbReference>
<dbReference type="PROSITE" id="PS50026">
    <property type="entry name" value="EGF_3"/>
    <property type="match status" value="1"/>
</dbReference>
<reference evidence="10 11" key="1">
    <citation type="submission" date="2016-03" db="EMBL/GenBank/DDBJ databases">
        <title>Trachymyrmex septentrionalis WGS genome.</title>
        <authorList>
            <person name="Nygaard S."/>
            <person name="Hu H."/>
            <person name="Boomsma J."/>
            <person name="Zhang G."/>
        </authorList>
    </citation>
    <scope>NUCLEOTIDE SEQUENCE [LARGE SCALE GENOMIC DNA]</scope>
    <source>
        <strain evidence="10">Tsep2-gDNA-1</strain>
        <tissue evidence="10">Whole body</tissue>
    </source>
</reference>
<keyword evidence="1 6" id="KW-0245">EGF-like domain</keyword>
<gene>
    <name evidence="10" type="ORF">ALC56_05138</name>
</gene>
<evidence type="ECO:0000256" key="3">
    <source>
        <dbReference type="ARBA" id="ARBA00022737"/>
    </source>
</evidence>
<dbReference type="SMART" id="SM00179">
    <property type="entry name" value="EGF_CA"/>
    <property type="match status" value="1"/>
</dbReference>
<proteinExistence type="predicted"/>
<keyword evidence="4 7" id="KW-0175">Coiled coil</keyword>
<dbReference type="CDD" id="cd00054">
    <property type="entry name" value="EGF_CA"/>
    <property type="match status" value="2"/>
</dbReference>
<dbReference type="GO" id="GO:0009986">
    <property type="term" value="C:cell surface"/>
    <property type="evidence" value="ECO:0007669"/>
    <property type="project" value="TreeGrafter"/>
</dbReference>
<feature type="disulfide bond" evidence="6">
    <location>
        <begin position="280"/>
        <end position="289"/>
    </location>
</feature>
<evidence type="ECO:0000256" key="8">
    <source>
        <dbReference type="SAM" id="SignalP"/>
    </source>
</evidence>
<evidence type="ECO:0000259" key="9">
    <source>
        <dbReference type="PROSITE" id="PS50026"/>
    </source>
</evidence>
<dbReference type="STRING" id="34720.A0A195FHM4"/>
<dbReference type="InterPro" id="IPR050969">
    <property type="entry name" value="Dev_Signal_Modulators"/>
</dbReference>
<dbReference type="GO" id="GO:0005102">
    <property type="term" value="F:signaling receptor binding"/>
    <property type="evidence" value="ECO:0007669"/>
    <property type="project" value="TreeGrafter"/>
</dbReference>
<evidence type="ECO:0000313" key="11">
    <source>
        <dbReference type="Proteomes" id="UP000078541"/>
    </source>
</evidence>
<feature type="chain" id="PRO_5008271427" evidence="8">
    <location>
        <begin position="22"/>
        <end position="465"/>
    </location>
</feature>
<dbReference type="PROSITE" id="PS00022">
    <property type="entry name" value="EGF_1"/>
    <property type="match status" value="1"/>
</dbReference>
<sequence length="465" mass="53372">MTLKILLESLLIAAATSSVLSSSEDHHRVLLRSHKTVLPVWYHDRLPHAKHHLDDERIVQETTTTTTMKNPWTLRPQISTTRSSQQINSASRHIEQRILEQKFNGAVAMAENGGTRAIAYAGYHGNHRHQPKEMSTQGFQLISTTVPTYTRHHSGINRQLRSLWRSVRQEANGVRERKLHPLKKMSKLGDSAYGNARKSKLFFLLTNCQRDEYVGKLPQFLIIIEEGKLGILVYTEMTSNFFCCPGWSQITHLSFGCNKPTCPAPCLNGGICTSPSKCTCPKGFTGNQCQTDVDECVIEKPCGQLCTNLPGRYRCHCRVGFQLQEDGQSCRRNDTDENAFEARDLEIDMSATKDPTTFHDTENEVSDDDQDYEVILKRLIKLEKQVARNRKRDTEASEINTKVTLAIESVNEMKKTVENVQLMQQEVYNMRSKMRQYETEMRKIHHLMNRVAELENRLKIRCRYQ</sequence>
<evidence type="ECO:0000256" key="6">
    <source>
        <dbReference type="PROSITE-ProRule" id="PRU00076"/>
    </source>
</evidence>
<dbReference type="InterPro" id="IPR000152">
    <property type="entry name" value="EGF-type_Asp/Asn_hydroxyl_site"/>
</dbReference>
<dbReference type="Proteomes" id="UP000078541">
    <property type="component" value="Unassembled WGS sequence"/>
</dbReference>
<dbReference type="GO" id="GO:0005509">
    <property type="term" value="F:calcium ion binding"/>
    <property type="evidence" value="ECO:0007669"/>
    <property type="project" value="InterPro"/>
</dbReference>
<feature type="disulfide bond" evidence="6">
    <location>
        <begin position="262"/>
        <end position="272"/>
    </location>
</feature>
<keyword evidence="2 8" id="KW-0732">Signal</keyword>
<protein>
    <submittedName>
        <fullName evidence="10">Epidermal growth factor-like protein 7</fullName>
    </submittedName>
</protein>
<dbReference type="GO" id="GO:0005576">
    <property type="term" value="C:extracellular region"/>
    <property type="evidence" value="ECO:0007669"/>
    <property type="project" value="TreeGrafter"/>
</dbReference>
<dbReference type="AlphaFoldDB" id="A0A195FHM4"/>
<comment type="caution">
    <text evidence="6">Lacks conserved residue(s) required for the propagation of feature annotation.</text>
</comment>
<dbReference type="Gene3D" id="2.10.25.10">
    <property type="entry name" value="Laminin"/>
    <property type="match status" value="2"/>
</dbReference>
<feature type="signal peptide" evidence="8">
    <location>
        <begin position="1"/>
        <end position="21"/>
    </location>
</feature>
<dbReference type="EMBL" id="KQ981523">
    <property type="protein sequence ID" value="KYN40195.1"/>
    <property type="molecule type" value="Genomic_DNA"/>
</dbReference>
<dbReference type="InterPro" id="IPR001881">
    <property type="entry name" value="EGF-like_Ca-bd_dom"/>
</dbReference>
<feature type="domain" description="EGF-like" evidence="9">
    <location>
        <begin position="258"/>
        <end position="290"/>
    </location>
</feature>
<name>A0A195FHM4_9HYME</name>
<evidence type="ECO:0000256" key="4">
    <source>
        <dbReference type="ARBA" id="ARBA00023054"/>
    </source>
</evidence>
<accession>A0A195FHM4</accession>
<dbReference type="PROSITE" id="PS01186">
    <property type="entry name" value="EGF_2"/>
    <property type="match status" value="2"/>
</dbReference>
<evidence type="ECO:0000256" key="2">
    <source>
        <dbReference type="ARBA" id="ARBA00022729"/>
    </source>
</evidence>
<evidence type="ECO:0000256" key="7">
    <source>
        <dbReference type="SAM" id="Coils"/>
    </source>
</evidence>
<dbReference type="InterPro" id="IPR000742">
    <property type="entry name" value="EGF"/>
</dbReference>
<dbReference type="PANTHER" id="PTHR14949">
    <property type="entry name" value="EGF-LIKE-DOMAIN, MULTIPLE 7, 8"/>
    <property type="match status" value="1"/>
</dbReference>
<dbReference type="Pfam" id="PF14670">
    <property type="entry name" value="FXa_inhibition"/>
    <property type="match status" value="1"/>
</dbReference>
<dbReference type="SUPFAM" id="SSF57196">
    <property type="entry name" value="EGF/Laminin"/>
    <property type="match status" value="2"/>
</dbReference>
<feature type="coiled-coil region" evidence="7">
    <location>
        <begin position="420"/>
        <end position="457"/>
    </location>
</feature>
<evidence type="ECO:0000313" key="10">
    <source>
        <dbReference type="EMBL" id="KYN40195.1"/>
    </source>
</evidence>
<evidence type="ECO:0000256" key="5">
    <source>
        <dbReference type="ARBA" id="ARBA00023157"/>
    </source>
</evidence>
<dbReference type="SMART" id="SM00181">
    <property type="entry name" value="EGF"/>
    <property type="match status" value="2"/>
</dbReference>
<keyword evidence="5 6" id="KW-1015">Disulfide bond</keyword>